<dbReference type="RefSeq" id="WP_137138673.1">
    <property type="nucleotide sequence ID" value="NZ_CP032345.1"/>
</dbReference>
<evidence type="ECO:0000313" key="2">
    <source>
        <dbReference type="Proteomes" id="UP000298693"/>
    </source>
</evidence>
<evidence type="ECO:0000313" key="1">
    <source>
        <dbReference type="EMBL" id="QCO14020.1"/>
    </source>
</evidence>
<name>A0A4D8QY05_AZOBR</name>
<protein>
    <submittedName>
        <fullName evidence="1">Uncharacterized protein</fullName>
    </submittedName>
</protein>
<proteinExistence type="predicted"/>
<dbReference type="Proteomes" id="UP000298693">
    <property type="component" value="Chromosome"/>
</dbReference>
<accession>A0A4D8QY05</accession>
<gene>
    <name evidence="1" type="ORF">D3869_01550</name>
</gene>
<dbReference type="EMBL" id="CP032345">
    <property type="protein sequence ID" value="QCO14020.1"/>
    <property type="molecule type" value="Genomic_DNA"/>
</dbReference>
<organism evidence="1 2">
    <name type="scientific">Azospirillum brasilense</name>
    <dbReference type="NCBI Taxonomy" id="192"/>
    <lineage>
        <taxon>Bacteria</taxon>
        <taxon>Pseudomonadati</taxon>
        <taxon>Pseudomonadota</taxon>
        <taxon>Alphaproteobacteria</taxon>
        <taxon>Rhodospirillales</taxon>
        <taxon>Azospirillaceae</taxon>
        <taxon>Azospirillum</taxon>
    </lineage>
</organism>
<sequence length="96" mass="10213">MSSTDHCAASRLTRCMGAASLVIQPHPEEASTMLAFIEDAAGKQRSVRLPVTPDTATKLRIDADGQFFNTAQDARAWLFKQSMALACPVASSSNAA</sequence>
<reference evidence="1 2" key="1">
    <citation type="submission" date="2018-09" db="EMBL/GenBank/DDBJ databases">
        <title>Whole genome based analysis of evolution and adaptive divergence in Indian and Brazilian strains of Azospirillum brasilense.</title>
        <authorList>
            <person name="Singh C."/>
            <person name="Tripathi A.K."/>
        </authorList>
    </citation>
    <scope>NUCLEOTIDE SEQUENCE [LARGE SCALE GENOMIC DNA]</scope>
    <source>
        <strain evidence="1 2">MTCC4039</strain>
    </source>
</reference>
<dbReference type="AlphaFoldDB" id="A0A4D8QY05"/>